<dbReference type="AlphaFoldDB" id="A0A368FT60"/>
<evidence type="ECO:0000256" key="1">
    <source>
        <dbReference type="PROSITE-ProRule" id="PRU01005"/>
    </source>
</evidence>
<name>A0A368FT60_ANCCA</name>
<evidence type="ECO:0000313" key="5">
    <source>
        <dbReference type="Proteomes" id="UP000252519"/>
    </source>
</evidence>
<feature type="domain" description="ShKT" evidence="3">
    <location>
        <begin position="26"/>
        <end position="63"/>
    </location>
</feature>
<proteinExistence type="predicted"/>
<gene>
    <name evidence="4" type="ORF">ANCCAN_18868</name>
</gene>
<dbReference type="SMART" id="SM00254">
    <property type="entry name" value="ShKT"/>
    <property type="match status" value="1"/>
</dbReference>
<organism evidence="4 5">
    <name type="scientific">Ancylostoma caninum</name>
    <name type="common">Dog hookworm</name>
    <dbReference type="NCBI Taxonomy" id="29170"/>
    <lineage>
        <taxon>Eukaryota</taxon>
        <taxon>Metazoa</taxon>
        <taxon>Ecdysozoa</taxon>
        <taxon>Nematoda</taxon>
        <taxon>Chromadorea</taxon>
        <taxon>Rhabditida</taxon>
        <taxon>Rhabditina</taxon>
        <taxon>Rhabditomorpha</taxon>
        <taxon>Strongyloidea</taxon>
        <taxon>Ancylostomatidae</taxon>
        <taxon>Ancylostomatinae</taxon>
        <taxon>Ancylostoma</taxon>
    </lineage>
</organism>
<keyword evidence="5" id="KW-1185">Reference proteome</keyword>
<reference evidence="4 5" key="1">
    <citation type="submission" date="2014-10" db="EMBL/GenBank/DDBJ databases">
        <title>Draft genome of the hookworm Ancylostoma caninum.</title>
        <authorList>
            <person name="Mitreva M."/>
        </authorList>
    </citation>
    <scope>NUCLEOTIDE SEQUENCE [LARGE SCALE GENOMIC DNA]</scope>
    <source>
        <strain evidence="4 5">Baltimore</strain>
    </source>
</reference>
<comment type="caution">
    <text evidence="1">Lacks conserved residue(s) required for the propagation of feature annotation.</text>
</comment>
<dbReference type="Proteomes" id="UP000252519">
    <property type="component" value="Unassembled WGS sequence"/>
</dbReference>
<dbReference type="InterPro" id="IPR003582">
    <property type="entry name" value="ShKT_dom"/>
</dbReference>
<keyword evidence="2" id="KW-0732">Signal</keyword>
<comment type="caution">
    <text evidence="4">The sequence shown here is derived from an EMBL/GenBank/DDBJ whole genome shotgun (WGS) entry which is preliminary data.</text>
</comment>
<sequence>MFVYLVCLLVLINAFGPEEVMAQGGCADRLPPNVCQQFKAKGNCDKPHFQIPAQQCMKTCGKCK</sequence>
<accession>A0A368FT60</accession>
<dbReference type="Gene3D" id="1.10.10.1940">
    <property type="match status" value="1"/>
</dbReference>
<evidence type="ECO:0000313" key="4">
    <source>
        <dbReference type="EMBL" id="RCN35272.1"/>
    </source>
</evidence>
<dbReference type="EMBL" id="JOJR01000681">
    <property type="protein sequence ID" value="RCN35272.1"/>
    <property type="molecule type" value="Genomic_DNA"/>
</dbReference>
<feature type="chain" id="PRO_5016578914" description="ShKT domain-containing protein" evidence="2">
    <location>
        <begin position="23"/>
        <end position="64"/>
    </location>
</feature>
<dbReference type="PROSITE" id="PS51670">
    <property type="entry name" value="SHKT"/>
    <property type="match status" value="1"/>
</dbReference>
<dbReference type="Pfam" id="PF01549">
    <property type="entry name" value="ShK"/>
    <property type="match status" value="1"/>
</dbReference>
<evidence type="ECO:0000259" key="3">
    <source>
        <dbReference type="PROSITE" id="PS51670"/>
    </source>
</evidence>
<feature type="signal peptide" evidence="2">
    <location>
        <begin position="1"/>
        <end position="22"/>
    </location>
</feature>
<protein>
    <recommendedName>
        <fullName evidence="3">ShKT domain-containing protein</fullName>
    </recommendedName>
</protein>
<evidence type="ECO:0000256" key="2">
    <source>
        <dbReference type="SAM" id="SignalP"/>
    </source>
</evidence>